<evidence type="ECO:0000313" key="4">
    <source>
        <dbReference type="Proteomes" id="UP000193467"/>
    </source>
</evidence>
<evidence type="ECO:0000259" key="2">
    <source>
        <dbReference type="PROSITE" id="PS50013"/>
    </source>
</evidence>
<feature type="compositionally biased region" description="Pro residues" evidence="1">
    <location>
        <begin position="457"/>
        <end position="472"/>
    </location>
</feature>
<evidence type="ECO:0000256" key="1">
    <source>
        <dbReference type="SAM" id="MobiDB-lite"/>
    </source>
</evidence>
<dbReference type="InterPro" id="IPR000953">
    <property type="entry name" value="Chromo/chromo_shadow_dom"/>
</dbReference>
<dbReference type="InParanoid" id="A0A1Y2G2V0"/>
<dbReference type="GO" id="GO:0006338">
    <property type="term" value="P:chromatin remodeling"/>
    <property type="evidence" value="ECO:0007669"/>
    <property type="project" value="UniProtKB-ARBA"/>
</dbReference>
<gene>
    <name evidence="3" type="ORF">BCR35DRAFT_323884</name>
</gene>
<dbReference type="InterPro" id="IPR016197">
    <property type="entry name" value="Chromo-like_dom_sf"/>
</dbReference>
<feature type="region of interest" description="Disordered" evidence="1">
    <location>
        <begin position="111"/>
        <end position="174"/>
    </location>
</feature>
<accession>A0A1Y2G2V0</accession>
<proteinExistence type="predicted"/>
<evidence type="ECO:0000313" key="3">
    <source>
        <dbReference type="EMBL" id="ORY89280.1"/>
    </source>
</evidence>
<comment type="caution">
    <text evidence="3">The sequence shown here is derived from an EMBL/GenBank/DDBJ whole genome shotgun (WGS) entry which is preliminary data.</text>
</comment>
<dbReference type="AlphaFoldDB" id="A0A1Y2G2V0"/>
<reference evidence="3 4" key="1">
    <citation type="submission" date="2016-07" db="EMBL/GenBank/DDBJ databases">
        <title>Pervasive Adenine N6-methylation of Active Genes in Fungi.</title>
        <authorList>
            <consortium name="DOE Joint Genome Institute"/>
            <person name="Mondo S.J."/>
            <person name="Dannebaum R.O."/>
            <person name="Kuo R.C."/>
            <person name="Labutti K."/>
            <person name="Haridas S."/>
            <person name="Kuo A."/>
            <person name="Salamov A."/>
            <person name="Ahrendt S.R."/>
            <person name="Lipzen A."/>
            <person name="Sullivan W."/>
            <person name="Andreopoulos W.B."/>
            <person name="Clum A."/>
            <person name="Lindquist E."/>
            <person name="Daum C."/>
            <person name="Ramamoorthy G.K."/>
            <person name="Gryganskyi A."/>
            <person name="Culley D."/>
            <person name="Magnuson J.K."/>
            <person name="James T.Y."/>
            <person name="O'Malley M.A."/>
            <person name="Stajich J.E."/>
            <person name="Spatafora J.W."/>
            <person name="Visel A."/>
            <person name="Grigoriev I.V."/>
        </authorList>
    </citation>
    <scope>NUCLEOTIDE SEQUENCE [LARGE SCALE GENOMIC DNA]</scope>
    <source>
        <strain evidence="3 4">62-1032</strain>
    </source>
</reference>
<feature type="region of interest" description="Disordered" evidence="1">
    <location>
        <begin position="207"/>
        <end position="534"/>
    </location>
</feature>
<dbReference type="Proteomes" id="UP000193467">
    <property type="component" value="Unassembled WGS sequence"/>
</dbReference>
<feature type="compositionally biased region" description="Basic and acidic residues" evidence="1">
    <location>
        <begin position="129"/>
        <end position="139"/>
    </location>
</feature>
<name>A0A1Y2G2V0_9BASI</name>
<dbReference type="SUPFAM" id="SSF54160">
    <property type="entry name" value="Chromo domain-like"/>
    <property type="match status" value="1"/>
</dbReference>
<feature type="compositionally biased region" description="Basic residues" evidence="1">
    <location>
        <begin position="111"/>
        <end position="128"/>
    </location>
</feature>
<dbReference type="OrthoDB" id="433924at2759"/>
<dbReference type="PROSITE" id="PS50013">
    <property type="entry name" value="CHROMO_2"/>
    <property type="match status" value="1"/>
</dbReference>
<feature type="compositionally biased region" description="Basic and acidic residues" evidence="1">
    <location>
        <begin position="498"/>
        <end position="532"/>
    </location>
</feature>
<organism evidence="3 4">
    <name type="scientific">Leucosporidium creatinivorum</name>
    <dbReference type="NCBI Taxonomy" id="106004"/>
    <lineage>
        <taxon>Eukaryota</taxon>
        <taxon>Fungi</taxon>
        <taxon>Dikarya</taxon>
        <taxon>Basidiomycota</taxon>
        <taxon>Pucciniomycotina</taxon>
        <taxon>Microbotryomycetes</taxon>
        <taxon>Leucosporidiales</taxon>
        <taxon>Leucosporidium</taxon>
    </lineage>
</organism>
<dbReference type="Gene3D" id="2.40.50.40">
    <property type="match status" value="1"/>
</dbReference>
<keyword evidence="4" id="KW-1185">Reference proteome</keyword>
<feature type="domain" description="Chromo" evidence="2">
    <location>
        <begin position="15"/>
        <end position="96"/>
    </location>
</feature>
<dbReference type="EMBL" id="MCGR01000006">
    <property type="protein sequence ID" value="ORY89280.1"/>
    <property type="molecule type" value="Genomic_DNA"/>
</dbReference>
<feature type="compositionally biased region" description="Basic and acidic residues" evidence="1">
    <location>
        <begin position="299"/>
        <end position="308"/>
    </location>
</feature>
<feature type="compositionally biased region" description="Basic and acidic residues" evidence="1">
    <location>
        <begin position="387"/>
        <end position="400"/>
    </location>
</feature>
<sequence>MSQNEEEGDPDEEIYVVEEILDYDLLQVDNNKNEENYDPTLGSKRWEVRYLVKWKNYDAGWNSYEPRSCFVEWDDAYDAKIRLLQKRDKTKQSPSKLEKKGDALNKELRAKLQKKKDKAAKPVKRGPKVKVEKDQDVKGSKLQRAGSASTSSSRISPYPSTAIPKSRTTRNSFLDADSTGLATFMNSENAPAPVRKLAFSGLPKRDAQGNLVASSDTEDEKPVVGSVAPEVDLGWADDDSESDGGGGARRSPPPVVPAAGEAPADGGGAADGFAEDFDVDMGDSVPLESASIAVAGDHGYADSDHEEQPAMDADDGAPGASVGGADALGFAENSDEEQPGLGFAEDDSEPDSEDVTLVRRPPSKQKGKGKEVDSAPKRSKKTTPRPPEPKAVKKKADAPKASKKRPRVVNSDSDLDDRPLVSAPGPAPPMTGLPKMGLQGLKFKKHSELAQAAPAPAKAPPAPIPAPTPSPAPQSASPPLVPPIASAIPVQRLTSNDPSRDPRRRPSSDVDGRSQSDKTSDSTKKAQVDDPFNKGVVRPVSVNGFVPLNTTILENLLKASNFFARQGGAFNPHESLDERVRKIWRIGDPLGNFFDFDAVMREGGPDGRPRTAFIFASQKDEPLSKESRAIKSDYIALQLVLSTIPGVKQADNLLAPSVSAVFVHVSDIGEIGRYPTGKLAGLEALRERPIGHTIFIVFGEREKVEGRSAFGHLDVEMQPTKGREKVFEPFWSTTAAVTFTPSAFYEQPGRFNTSLDIWSNSRNRWPGQRDIFSWAHVSYLLPGGPFERPPEGSQAAQALQAPDQLARRQTFYDFLSAARSKKFALVQEVPKAGPHPTTYFPSSADRMEYDLQALNRLAAWLPRDAHLNSVDQLQRLAAIYRSQYLHM</sequence>
<protein>
    <recommendedName>
        <fullName evidence="2">Chromo domain-containing protein</fullName>
    </recommendedName>
</protein>
<feature type="compositionally biased region" description="Acidic residues" evidence="1">
    <location>
        <begin position="333"/>
        <end position="354"/>
    </location>
</feature>
<feature type="compositionally biased region" description="Low complexity" evidence="1">
    <location>
        <begin position="147"/>
        <end position="162"/>
    </location>
</feature>